<dbReference type="GO" id="GO:0004065">
    <property type="term" value="F:arylsulfatase activity"/>
    <property type="evidence" value="ECO:0007669"/>
    <property type="project" value="TreeGrafter"/>
</dbReference>
<evidence type="ECO:0000313" key="4">
    <source>
        <dbReference type="EMBL" id="RYP86823.1"/>
    </source>
</evidence>
<gene>
    <name evidence="4" type="ORF">EKO23_07550</name>
</gene>
<reference evidence="4 5" key="1">
    <citation type="submission" date="2019-01" db="EMBL/GenBank/DDBJ databases">
        <title>Nocardioides guangzhouensis sp. nov., an actinobacterium isolated from soil.</title>
        <authorList>
            <person name="Fu Y."/>
            <person name="Cai Y."/>
            <person name="Lin Z."/>
            <person name="Chen P."/>
        </authorList>
    </citation>
    <scope>NUCLEOTIDE SEQUENCE [LARGE SCALE GENOMIC DNA]</scope>
    <source>
        <strain evidence="4 5">130</strain>
    </source>
</reference>
<dbReference type="SUPFAM" id="SSF53649">
    <property type="entry name" value="Alkaline phosphatase-like"/>
    <property type="match status" value="1"/>
</dbReference>
<dbReference type="PROSITE" id="PS51318">
    <property type="entry name" value="TAT"/>
    <property type="match status" value="1"/>
</dbReference>
<keyword evidence="2" id="KW-0378">Hydrolase</keyword>
<evidence type="ECO:0000256" key="1">
    <source>
        <dbReference type="ARBA" id="ARBA00008779"/>
    </source>
</evidence>
<evidence type="ECO:0000313" key="5">
    <source>
        <dbReference type="Proteomes" id="UP000295198"/>
    </source>
</evidence>
<dbReference type="InterPro" id="IPR006311">
    <property type="entry name" value="TAT_signal"/>
</dbReference>
<sequence length="468" mass="51468">MSDGPSSISRRGFTRTLGAAGVAAVATGSLTTSPVAAAEREFRAQGGADRGRRPNLLVILADDLGWADLSSFGSPDIRTPHLDRLAASGVRFTQGYSASAVCSPNRVALYTGRYPARIPGGLPEPIGAATPQNGIPTDHPTLATQVKAAGYDTAMFGKWHGGFLPWFGPLRSGWDEFVGNYSGGLDYFSKYASGPRYDLFDGEEELQDPRYYTDIITERAVEYVGRKHQRPWLLNLNFTTPHWPWEGPGDKAVSDELTARLKAGENGALFHTDGGSLEVYKSMVESLDDSIGRVIGALKRSGQLDNTVVFFASDNGGERFSHQWPLTGHKVDLTEGGIRVPTILSWPKRIRPRQVSHQTVHTLDWHATFLDLAGAAPDPSYPLDGTSLADYLLRDRPVPQRDLFWRMRGQRALRRGDLKYVRQSDGVDRLYDLAVDPSEQANLARKRPGDLSSLRTAWESVNAELLPY</sequence>
<dbReference type="Gene3D" id="3.40.720.10">
    <property type="entry name" value="Alkaline Phosphatase, subunit A"/>
    <property type="match status" value="1"/>
</dbReference>
<dbReference type="InterPro" id="IPR000917">
    <property type="entry name" value="Sulfatase_N"/>
</dbReference>
<evidence type="ECO:0000256" key="2">
    <source>
        <dbReference type="ARBA" id="ARBA00022801"/>
    </source>
</evidence>
<proteinExistence type="inferred from homology"/>
<dbReference type="InterPro" id="IPR050738">
    <property type="entry name" value="Sulfatase"/>
</dbReference>
<keyword evidence="5" id="KW-1185">Reference proteome</keyword>
<dbReference type="RefSeq" id="WP_134715827.1">
    <property type="nucleotide sequence ID" value="NZ_SDKM01000009.1"/>
</dbReference>
<name>A0A4Q4ZFD5_9ACTN</name>
<dbReference type="Gene3D" id="3.30.1120.10">
    <property type="match status" value="1"/>
</dbReference>
<accession>A0A4Q4ZFD5</accession>
<dbReference type="AlphaFoldDB" id="A0A4Q4ZFD5"/>
<dbReference type="OrthoDB" id="9777306at2"/>
<organism evidence="4 5">
    <name type="scientific">Nocardioides guangzhouensis</name>
    <dbReference type="NCBI Taxonomy" id="2497878"/>
    <lineage>
        <taxon>Bacteria</taxon>
        <taxon>Bacillati</taxon>
        <taxon>Actinomycetota</taxon>
        <taxon>Actinomycetes</taxon>
        <taxon>Propionibacteriales</taxon>
        <taxon>Nocardioidaceae</taxon>
        <taxon>Nocardioides</taxon>
    </lineage>
</organism>
<dbReference type="Proteomes" id="UP000295198">
    <property type="component" value="Unassembled WGS sequence"/>
</dbReference>
<dbReference type="PANTHER" id="PTHR42693:SF53">
    <property type="entry name" value="ENDO-4-O-SULFATASE"/>
    <property type="match status" value="1"/>
</dbReference>
<dbReference type="InterPro" id="IPR017850">
    <property type="entry name" value="Alkaline_phosphatase_core_sf"/>
</dbReference>
<feature type="domain" description="Sulfatase N-terminal" evidence="3">
    <location>
        <begin position="54"/>
        <end position="375"/>
    </location>
</feature>
<dbReference type="EMBL" id="SDKM01000009">
    <property type="protein sequence ID" value="RYP86823.1"/>
    <property type="molecule type" value="Genomic_DNA"/>
</dbReference>
<evidence type="ECO:0000259" key="3">
    <source>
        <dbReference type="Pfam" id="PF00884"/>
    </source>
</evidence>
<dbReference type="Pfam" id="PF00884">
    <property type="entry name" value="Sulfatase"/>
    <property type="match status" value="1"/>
</dbReference>
<protein>
    <submittedName>
        <fullName evidence="4">Twin-arginine translocation pathway signal protein</fullName>
    </submittedName>
</protein>
<comment type="similarity">
    <text evidence="1">Belongs to the sulfatase family.</text>
</comment>
<comment type="caution">
    <text evidence="4">The sequence shown here is derived from an EMBL/GenBank/DDBJ whole genome shotgun (WGS) entry which is preliminary data.</text>
</comment>
<dbReference type="PANTHER" id="PTHR42693">
    <property type="entry name" value="ARYLSULFATASE FAMILY MEMBER"/>
    <property type="match status" value="1"/>
</dbReference>